<dbReference type="Proteomes" id="UP000187191">
    <property type="component" value="Chromosome"/>
</dbReference>
<feature type="region of interest" description="Disordered" evidence="1">
    <location>
        <begin position="100"/>
        <end position="133"/>
    </location>
</feature>
<sequence>MGPAEPRAASGPALGATGDLPPVGCGKFAAEFARSLDAETVRRADAMMHGTGLLTSHAVPEECADDITRAKKRPRAGALAECARTAEKWVKEPGAHVFGAHDRLRAPGDDRSGEPDARARIKECLPLAQRATD</sequence>
<organism evidence="2 3">
    <name type="scientific">Streptomyces alfalfae</name>
    <dbReference type="NCBI Taxonomy" id="1642299"/>
    <lineage>
        <taxon>Bacteria</taxon>
        <taxon>Bacillati</taxon>
        <taxon>Actinomycetota</taxon>
        <taxon>Actinomycetes</taxon>
        <taxon>Kitasatosporales</taxon>
        <taxon>Streptomycetaceae</taxon>
        <taxon>Streptomyces</taxon>
    </lineage>
</organism>
<evidence type="ECO:0000313" key="3">
    <source>
        <dbReference type="Proteomes" id="UP000187191"/>
    </source>
</evidence>
<dbReference type="EMBL" id="CP015588">
    <property type="protein sequence ID" value="APY84656.1"/>
    <property type="molecule type" value="Genomic_DNA"/>
</dbReference>
<feature type="region of interest" description="Disordered" evidence="1">
    <location>
        <begin position="1"/>
        <end position="21"/>
    </location>
</feature>
<accession>A0ABM6GM34</accession>
<evidence type="ECO:0000256" key="1">
    <source>
        <dbReference type="SAM" id="MobiDB-lite"/>
    </source>
</evidence>
<evidence type="ECO:0000313" key="2">
    <source>
        <dbReference type="EMBL" id="APY84656.1"/>
    </source>
</evidence>
<proteinExistence type="predicted"/>
<keyword evidence="3" id="KW-1185">Reference proteome</keyword>
<name>A0ABM6GM34_9ACTN</name>
<feature type="compositionally biased region" description="Basic and acidic residues" evidence="1">
    <location>
        <begin position="100"/>
        <end position="123"/>
    </location>
</feature>
<gene>
    <name evidence="2" type="ORF">A7J05_01760</name>
</gene>
<reference evidence="2 3" key="1">
    <citation type="submission" date="2016-05" db="EMBL/GenBank/DDBJ databases">
        <authorList>
            <person name="Gu J."/>
        </authorList>
    </citation>
    <scope>NUCLEOTIDE SEQUENCE [LARGE SCALE GENOMIC DNA]</scope>
    <source>
        <strain evidence="2 3">ACCC40021</strain>
    </source>
</reference>
<protein>
    <submittedName>
        <fullName evidence="2">Uncharacterized protein</fullName>
    </submittedName>
</protein>